<evidence type="ECO:0000313" key="3">
    <source>
        <dbReference type="Proteomes" id="UP001151760"/>
    </source>
</evidence>
<protein>
    <submittedName>
        <fullName evidence="2">Probably inactive leucine-rich repeat receptor-like protein kinase</fullName>
    </submittedName>
</protein>
<organism evidence="2 3">
    <name type="scientific">Tanacetum coccineum</name>
    <dbReference type="NCBI Taxonomy" id="301880"/>
    <lineage>
        <taxon>Eukaryota</taxon>
        <taxon>Viridiplantae</taxon>
        <taxon>Streptophyta</taxon>
        <taxon>Embryophyta</taxon>
        <taxon>Tracheophyta</taxon>
        <taxon>Spermatophyta</taxon>
        <taxon>Magnoliopsida</taxon>
        <taxon>eudicotyledons</taxon>
        <taxon>Gunneridae</taxon>
        <taxon>Pentapetalae</taxon>
        <taxon>asterids</taxon>
        <taxon>campanulids</taxon>
        <taxon>Asterales</taxon>
        <taxon>Asteraceae</taxon>
        <taxon>Asteroideae</taxon>
        <taxon>Anthemideae</taxon>
        <taxon>Anthemidinae</taxon>
        <taxon>Tanacetum</taxon>
    </lineage>
</organism>
<dbReference type="Pfam" id="PF13855">
    <property type="entry name" value="LRR_8"/>
    <property type="match status" value="1"/>
</dbReference>
<reference evidence="2" key="2">
    <citation type="submission" date="2022-01" db="EMBL/GenBank/DDBJ databases">
        <authorList>
            <person name="Yamashiro T."/>
            <person name="Shiraishi A."/>
            <person name="Satake H."/>
            <person name="Nakayama K."/>
        </authorList>
    </citation>
    <scope>NUCLEOTIDE SEQUENCE</scope>
</reference>
<evidence type="ECO:0000313" key="2">
    <source>
        <dbReference type="EMBL" id="GJT52411.1"/>
    </source>
</evidence>
<accession>A0ABQ5ENB9</accession>
<dbReference type="EMBL" id="BQNB010016493">
    <property type="protein sequence ID" value="GJT52411.1"/>
    <property type="molecule type" value="Genomic_DNA"/>
</dbReference>
<keyword evidence="1" id="KW-0812">Transmembrane</keyword>
<dbReference type="InterPro" id="IPR032675">
    <property type="entry name" value="LRR_dom_sf"/>
</dbReference>
<keyword evidence="3" id="KW-1185">Reference proteome</keyword>
<name>A0ABQ5ENB9_9ASTR</name>
<dbReference type="Proteomes" id="UP001151760">
    <property type="component" value="Unassembled WGS sequence"/>
</dbReference>
<proteinExistence type="predicted"/>
<comment type="caution">
    <text evidence="2">The sequence shown here is derived from an EMBL/GenBank/DDBJ whole genome shotgun (WGS) entry which is preliminary data.</text>
</comment>
<evidence type="ECO:0000256" key="1">
    <source>
        <dbReference type="SAM" id="Phobius"/>
    </source>
</evidence>
<keyword evidence="1" id="KW-0472">Membrane</keyword>
<dbReference type="InterPro" id="IPR001611">
    <property type="entry name" value="Leu-rich_rpt"/>
</dbReference>
<gene>
    <name evidence="2" type="ORF">Tco_0978568</name>
</gene>
<reference evidence="2" key="1">
    <citation type="journal article" date="2022" name="Int. J. Mol. Sci.">
        <title>Draft Genome of Tanacetum Coccineum: Genomic Comparison of Closely Related Tanacetum-Family Plants.</title>
        <authorList>
            <person name="Yamashiro T."/>
            <person name="Shiraishi A."/>
            <person name="Nakayama K."/>
            <person name="Satake H."/>
        </authorList>
    </citation>
    <scope>NUCLEOTIDE SEQUENCE</scope>
</reference>
<dbReference type="SUPFAM" id="SSF52058">
    <property type="entry name" value="L domain-like"/>
    <property type="match status" value="1"/>
</dbReference>
<dbReference type="PANTHER" id="PTHR48065:SF75">
    <property type="entry name" value="LEUCINE-RICH REPEAT-CONTAINING N-TERMINAL PLANT-TYPE DOMAIN-CONTAINING PROTEIN"/>
    <property type="match status" value="1"/>
</dbReference>
<dbReference type="Gene3D" id="3.80.10.10">
    <property type="entry name" value="Ribonuclease Inhibitor"/>
    <property type="match status" value="1"/>
</dbReference>
<feature type="transmembrane region" description="Helical" evidence="1">
    <location>
        <begin position="130"/>
        <end position="155"/>
    </location>
</feature>
<keyword evidence="1" id="KW-1133">Transmembrane helix</keyword>
<dbReference type="PANTHER" id="PTHR48065">
    <property type="entry name" value="OS10G0469600 PROTEIN"/>
    <property type="match status" value="1"/>
</dbReference>
<sequence>MYVLFRSMSHNSLTGTIPRSISQLKKLKILKLEYNQLTGEIPQELGELENLLAVNISYNRLQGRLPSEGIFQSLEPSSLEGNLGICSPLIKGPCKMNVPKPLVLNPFAFGNQNGRQRSDDTPERFKHHRFLSASAIIAILAAVVISIGVLVISLLNISARRSLYGIF</sequence>